<dbReference type="AlphaFoldDB" id="A0A0E9W825"/>
<name>A0A0E9W825_ANGAN</name>
<proteinExistence type="predicted"/>
<evidence type="ECO:0000313" key="1">
    <source>
        <dbReference type="EMBL" id="JAH86529.1"/>
    </source>
</evidence>
<accession>A0A0E9W825</accession>
<sequence>MMEGLGKESSFCSSRPFQWFDHADNEAPSGWKLTDCFSSFEHTAPLSEKPVGGSLFSFF</sequence>
<reference evidence="1" key="2">
    <citation type="journal article" date="2015" name="Fish Shellfish Immunol.">
        <title>Early steps in the European eel (Anguilla anguilla)-Vibrio vulnificus interaction in the gills: Role of the RtxA13 toxin.</title>
        <authorList>
            <person name="Callol A."/>
            <person name="Pajuelo D."/>
            <person name="Ebbesson L."/>
            <person name="Teles M."/>
            <person name="MacKenzie S."/>
            <person name="Amaro C."/>
        </authorList>
    </citation>
    <scope>NUCLEOTIDE SEQUENCE</scope>
</reference>
<reference evidence="1" key="1">
    <citation type="submission" date="2014-11" db="EMBL/GenBank/DDBJ databases">
        <authorList>
            <person name="Amaro Gonzalez C."/>
        </authorList>
    </citation>
    <scope>NUCLEOTIDE SEQUENCE</scope>
</reference>
<dbReference type="EMBL" id="GBXM01022048">
    <property type="protein sequence ID" value="JAH86529.1"/>
    <property type="molecule type" value="Transcribed_RNA"/>
</dbReference>
<protein>
    <submittedName>
        <fullName evidence="1">Uncharacterized protein</fullName>
    </submittedName>
</protein>
<organism evidence="1">
    <name type="scientific">Anguilla anguilla</name>
    <name type="common">European freshwater eel</name>
    <name type="synonym">Muraena anguilla</name>
    <dbReference type="NCBI Taxonomy" id="7936"/>
    <lineage>
        <taxon>Eukaryota</taxon>
        <taxon>Metazoa</taxon>
        <taxon>Chordata</taxon>
        <taxon>Craniata</taxon>
        <taxon>Vertebrata</taxon>
        <taxon>Euteleostomi</taxon>
        <taxon>Actinopterygii</taxon>
        <taxon>Neopterygii</taxon>
        <taxon>Teleostei</taxon>
        <taxon>Anguilliformes</taxon>
        <taxon>Anguillidae</taxon>
        <taxon>Anguilla</taxon>
    </lineage>
</organism>